<dbReference type="EMBL" id="BT140861">
    <property type="protein sequence ID" value="AFK40656.1"/>
    <property type="molecule type" value="mRNA"/>
</dbReference>
<evidence type="ECO:0000313" key="1">
    <source>
        <dbReference type="EMBL" id="AFK40656.1"/>
    </source>
</evidence>
<proteinExistence type="evidence at transcript level"/>
<organism evidence="1">
    <name type="scientific">Medicago truncatula</name>
    <name type="common">Barrel medic</name>
    <name type="synonym">Medicago tribuloides</name>
    <dbReference type="NCBI Taxonomy" id="3880"/>
    <lineage>
        <taxon>Eukaryota</taxon>
        <taxon>Viridiplantae</taxon>
        <taxon>Streptophyta</taxon>
        <taxon>Embryophyta</taxon>
        <taxon>Tracheophyta</taxon>
        <taxon>Spermatophyta</taxon>
        <taxon>Magnoliopsida</taxon>
        <taxon>eudicotyledons</taxon>
        <taxon>Gunneridae</taxon>
        <taxon>Pentapetalae</taxon>
        <taxon>rosids</taxon>
        <taxon>fabids</taxon>
        <taxon>Fabales</taxon>
        <taxon>Fabaceae</taxon>
        <taxon>Papilionoideae</taxon>
        <taxon>50 kb inversion clade</taxon>
        <taxon>NPAAA clade</taxon>
        <taxon>Hologalegina</taxon>
        <taxon>IRL clade</taxon>
        <taxon>Trifolieae</taxon>
        <taxon>Medicago</taxon>
    </lineage>
</organism>
<dbReference type="AlphaFoldDB" id="I3SK64"/>
<reference evidence="1" key="1">
    <citation type="submission" date="2012-05" db="EMBL/GenBank/DDBJ databases">
        <authorList>
            <person name="Krishnakumar V."/>
            <person name="Cheung F."/>
            <person name="Xiao Y."/>
            <person name="Chan A."/>
            <person name="Moskal W.A."/>
            <person name="Town C.D."/>
        </authorList>
    </citation>
    <scope>NUCLEOTIDE SEQUENCE</scope>
</reference>
<accession>I3SK64</accession>
<protein>
    <submittedName>
        <fullName evidence="1">Uncharacterized protein</fullName>
    </submittedName>
</protein>
<name>I3SK64_MEDTR</name>
<sequence>MLKKQLKWFLRTTMIVLEKRRQLLACQSNPLIIFMFRPQSSGSKVRMFRRRQGNQGLFDGFNIVVLTGMSLAS</sequence>